<accession>A0AAP2CLP2</accession>
<reference evidence="3 4" key="1">
    <citation type="journal article" date="2021" name="Arch. Microbiol.">
        <title>Harenicola maris gen. nov., sp. nov. isolated from the Sea of Japan shallow sediments.</title>
        <authorList>
            <person name="Romanenko L.A."/>
            <person name="Kurilenko V.V."/>
            <person name="Chernysheva N.Y."/>
            <person name="Tekutyeva L.A."/>
            <person name="Velansky P.V."/>
            <person name="Svetashev V.I."/>
            <person name="Isaeva M.P."/>
        </authorList>
    </citation>
    <scope>NUCLEOTIDE SEQUENCE [LARGE SCALE GENOMIC DNA]</scope>
    <source>
        <strain evidence="3 4">KMM 3653</strain>
    </source>
</reference>
<gene>
    <name evidence="3" type="ORF">IV417_01085</name>
</gene>
<protein>
    <recommendedName>
        <fullName evidence="5">Tripartite-type tricarboxylate transporter receptor subunit TctC</fullName>
    </recommendedName>
</protein>
<evidence type="ECO:0000313" key="3">
    <source>
        <dbReference type="EMBL" id="MBT0955966.1"/>
    </source>
</evidence>
<evidence type="ECO:0000256" key="1">
    <source>
        <dbReference type="ARBA" id="ARBA00006987"/>
    </source>
</evidence>
<feature type="signal peptide" evidence="2">
    <location>
        <begin position="1"/>
        <end position="28"/>
    </location>
</feature>
<dbReference type="InterPro" id="IPR005064">
    <property type="entry name" value="BUG"/>
</dbReference>
<dbReference type="EMBL" id="JADQAZ010000001">
    <property type="protein sequence ID" value="MBT0955966.1"/>
    <property type="molecule type" value="Genomic_DNA"/>
</dbReference>
<name>A0AAP2CLP2_9RHOB</name>
<dbReference type="Proteomes" id="UP001315686">
    <property type="component" value="Unassembled WGS sequence"/>
</dbReference>
<feature type="chain" id="PRO_5042956128" description="Tripartite-type tricarboxylate transporter receptor subunit TctC" evidence="2">
    <location>
        <begin position="29"/>
        <end position="367"/>
    </location>
</feature>
<dbReference type="RefSeq" id="WP_327792184.1">
    <property type="nucleotide sequence ID" value="NZ_JADQAZ010000001.1"/>
</dbReference>
<evidence type="ECO:0000313" key="4">
    <source>
        <dbReference type="Proteomes" id="UP001315686"/>
    </source>
</evidence>
<dbReference type="AlphaFoldDB" id="A0AAP2CLP2"/>
<keyword evidence="4" id="KW-1185">Reference proteome</keyword>
<evidence type="ECO:0008006" key="5">
    <source>
        <dbReference type="Google" id="ProtNLM"/>
    </source>
</evidence>
<dbReference type="InterPro" id="IPR042100">
    <property type="entry name" value="Bug_dom1"/>
</dbReference>
<organism evidence="3 4">
    <name type="scientific">Harenicola maris</name>
    <dbReference type="NCBI Taxonomy" id="2841044"/>
    <lineage>
        <taxon>Bacteria</taxon>
        <taxon>Pseudomonadati</taxon>
        <taxon>Pseudomonadota</taxon>
        <taxon>Alphaproteobacteria</taxon>
        <taxon>Rhodobacterales</taxon>
        <taxon>Paracoccaceae</taxon>
        <taxon>Harenicola</taxon>
    </lineage>
</organism>
<evidence type="ECO:0000256" key="2">
    <source>
        <dbReference type="SAM" id="SignalP"/>
    </source>
</evidence>
<dbReference type="Gene3D" id="3.40.190.10">
    <property type="entry name" value="Periplasmic binding protein-like II"/>
    <property type="match status" value="1"/>
</dbReference>
<keyword evidence="2" id="KW-0732">Signal</keyword>
<comment type="caution">
    <text evidence="3">The sequence shown here is derived from an EMBL/GenBank/DDBJ whole genome shotgun (WGS) entry which is preliminary data.</text>
</comment>
<dbReference type="PANTHER" id="PTHR42928:SF5">
    <property type="entry name" value="BLR1237 PROTEIN"/>
    <property type="match status" value="1"/>
</dbReference>
<proteinExistence type="inferred from homology"/>
<sequence>MTLRSKTGAILCTAALSFATTFTGTAQADDFYEGKTIEIIVGFEAGGGTDSAARIIARHLGKHIPGEPNVIIKNMPGGGTLLAQNYIYERAKPDGLTIGFNPFQVMAQVTEREGVRFNYSDSTFIAGVLAPGFMAGVRHDIAPGGIHKPEDIKTIDQPLKYTGRTPLHSIDVLATAAFDLLGMEHVYVPGYNGSADLTTSMVQNETNISGAGSIHWLKHLTPRLIDEGEGTGLFQFGVLQSDGTLAPDPGYPGVPLFRDFYKQALGTEPSGPLYEAFDFAERMQGTASWIVVGPPEMDPEATAILREAYAKAVNDPETVAETLKVEHVPYGHIGFDIAEGILAELANTDPAIAQFWKDRLAKQSGGY</sequence>
<comment type="similarity">
    <text evidence="1">Belongs to the UPF0065 (bug) family.</text>
</comment>
<dbReference type="Gene3D" id="3.40.190.150">
    <property type="entry name" value="Bordetella uptake gene, domain 1"/>
    <property type="match status" value="1"/>
</dbReference>
<dbReference type="PANTHER" id="PTHR42928">
    <property type="entry name" value="TRICARBOXYLATE-BINDING PROTEIN"/>
    <property type="match status" value="1"/>
</dbReference>